<accession>A0AAQ0JJP8</accession>
<sequence>MCRHRVGVLEELISTPIAAGALSGATVCAHTRGMARSFGRSRHSTFVGAHRCLSWLFVIEGCDGETASPTGDAKTVKDYDLQQGQSNRGFKRMRSDGTFDPVVLEFSEAAGRMLDSMPQMIKARFWSVGQLPEMEPYLLRLPVLMARTAGVLHRFEGDEGLISVATMRVAAELGFWLAQETSQVLLRSKEPSAADKNDIDILVHMLRVHVLRCRRPFVTRGELADMAPGFGLDDARCKRALHALCQAHWVSLDSRGSAKFIRLRVRAPRSLHRSSKATPSDAEQ</sequence>
<dbReference type="EMBL" id="QLUZ01000012">
    <property type="protein sequence ID" value="RAQ06962.1"/>
    <property type="molecule type" value="Genomic_DNA"/>
</dbReference>
<proteinExistence type="predicted"/>
<comment type="caution">
    <text evidence="1">The sequence shown here is derived from an EMBL/GenBank/DDBJ whole genome shotgun (WGS) entry which is preliminary data.</text>
</comment>
<gene>
    <name evidence="1" type="ORF">DPR02_20655</name>
</gene>
<evidence type="ECO:0000313" key="2">
    <source>
        <dbReference type="Proteomes" id="UP000248899"/>
    </source>
</evidence>
<dbReference type="InterPro" id="IPR025048">
    <property type="entry name" value="DUF3987"/>
</dbReference>
<dbReference type="Pfam" id="PF13148">
    <property type="entry name" value="DUF3987"/>
    <property type="match status" value="1"/>
</dbReference>
<evidence type="ECO:0000313" key="1">
    <source>
        <dbReference type="EMBL" id="RAQ06962.1"/>
    </source>
</evidence>
<protein>
    <recommendedName>
        <fullName evidence="3">DUF3987 domain-containing protein</fullName>
    </recommendedName>
</protein>
<evidence type="ECO:0008006" key="3">
    <source>
        <dbReference type="Google" id="ProtNLM"/>
    </source>
</evidence>
<dbReference type="Proteomes" id="UP000248899">
    <property type="component" value="Unassembled WGS sequence"/>
</dbReference>
<dbReference type="AlphaFoldDB" id="A0AAQ0JJP8"/>
<organism evidence="1 2">
    <name type="scientific">Burkholderia cepacia</name>
    <name type="common">Pseudomonas cepacia</name>
    <dbReference type="NCBI Taxonomy" id="292"/>
    <lineage>
        <taxon>Bacteria</taxon>
        <taxon>Pseudomonadati</taxon>
        <taxon>Pseudomonadota</taxon>
        <taxon>Betaproteobacteria</taxon>
        <taxon>Burkholderiales</taxon>
        <taxon>Burkholderiaceae</taxon>
        <taxon>Burkholderia</taxon>
        <taxon>Burkholderia cepacia complex</taxon>
    </lineage>
</organism>
<name>A0AAQ0JJP8_BURCE</name>
<reference evidence="1 2" key="1">
    <citation type="submission" date="2018-06" db="EMBL/GenBank/DDBJ databases">
        <title>Towards the identification of Burkholderia cepacia strain which caused fatal septicemia.</title>
        <authorList>
            <person name="Bui L.A.T."/>
            <person name="Zakharova I.B."/>
            <person name="Shpak I.M."/>
            <person name="Teteryatnikova N."/>
            <person name="Ustinov D.V."/>
            <person name="Kuzyutina Y.A."/>
            <person name="Nguyen H.N."/>
            <person name="Antonov A.S."/>
            <person name="Avdyusheva E.F."/>
            <person name="Victorov D.V."/>
        </authorList>
    </citation>
    <scope>NUCLEOTIDE SEQUENCE [LARGE SCALE GENOMIC DNA]</scope>
    <source>
        <strain evidence="1 2">PT02</strain>
    </source>
</reference>